<evidence type="ECO:0000313" key="1">
    <source>
        <dbReference type="EMBL" id="MFK7001142.1"/>
    </source>
</evidence>
<name>A0ABW8P9A1_9FLAO</name>
<dbReference type="Proteomes" id="UP001621706">
    <property type="component" value="Unassembled WGS sequence"/>
</dbReference>
<proteinExistence type="predicted"/>
<evidence type="ECO:0000313" key="2">
    <source>
        <dbReference type="Proteomes" id="UP001621706"/>
    </source>
</evidence>
<comment type="caution">
    <text evidence="1">The sequence shown here is derived from an EMBL/GenBank/DDBJ whole genome shotgun (WGS) entry which is preliminary data.</text>
</comment>
<reference evidence="1 2" key="1">
    <citation type="submission" date="2024-02" db="EMBL/GenBank/DDBJ databases">
        <title>Comparative Genomic Analysis of Flavobacterium Species Causing Columnaris Disease of Freshwater Fish in Thailand: Insights into Virulence and Resistance Mechanisms.</title>
        <authorList>
            <person name="Nguyen D."/>
            <person name="Chokmangmeepisarn P."/>
            <person name="Khianchaikhan K."/>
            <person name="Morishita M."/>
            <person name="Bunnoy A."/>
            <person name="Rodkhum C."/>
        </authorList>
    </citation>
    <scope>NUCLEOTIDE SEQUENCE [LARGE SCALE GENOMIC DNA]</scope>
    <source>
        <strain evidence="1 2">CNRT2201</strain>
    </source>
</reference>
<protein>
    <submittedName>
        <fullName evidence="1">Uncharacterized protein</fullName>
    </submittedName>
</protein>
<dbReference type="EMBL" id="JAZGZP010000012">
    <property type="protein sequence ID" value="MFK7001142.1"/>
    <property type="molecule type" value="Genomic_DNA"/>
</dbReference>
<organism evidence="1 2">
    <name type="scientific">Flavobacterium oreochromis</name>
    <dbReference type="NCBI Taxonomy" id="2906078"/>
    <lineage>
        <taxon>Bacteria</taxon>
        <taxon>Pseudomonadati</taxon>
        <taxon>Bacteroidota</taxon>
        <taxon>Flavobacteriia</taxon>
        <taxon>Flavobacteriales</taxon>
        <taxon>Flavobacteriaceae</taxon>
        <taxon>Flavobacterium</taxon>
    </lineage>
</organism>
<keyword evidence="2" id="KW-1185">Reference proteome</keyword>
<accession>A0ABW8P9A1</accession>
<dbReference type="RefSeq" id="WP_088400049.1">
    <property type="nucleotide sequence ID" value="NZ_JAZGZP010000012.1"/>
</dbReference>
<sequence>MEEAINDSDTKQDVSFIIGDIVAIKSHPLFRNHHKIIEFPAQTSPLMLVKEVFYEDEQKKKVYCEETGNQISGLSKCTCIYFNANKSEFIEVVIYSELLEKYDKLKYNKENEANNSGTTLVEEVESYNDADYKYGSVIQFKTKKLEHRKSYDNNNEKISNISFQTPDFVLSGIKKEINKDLFYPNSKKEKRLVSDTLYKVMWFNHFQQKFSEQYLPKQFFVKELDFKKENDK</sequence>
<gene>
    <name evidence="1" type="ORF">V3I07_09565</name>
</gene>